<dbReference type="SMART" id="SM00020">
    <property type="entry name" value="Tryp_SPc"/>
    <property type="match status" value="1"/>
</dbReference>
<dbReference type="Proteomes" id="UP001642483">
    <property type="component" value="Unassembled WGS sequence"/>
</dbReference>
<gene>
    <name evidence="8" type="ORF">CVLEPA_LOCUS9981</name>
</gene>
<feature type="chain" id="PRO_5046020065" description="Peptidase S1 domain-containing protein" evidence="6">
    <location>
        <begin position="25"/>
        <end position="256"/>
    </location>
</feature>
<comment type="caution">
    <text evidence="8">The sequence shown here is derived from an EMBL/GenBank/DDBJ whole genome shotgun (WGS) entry which is preliminary data.</text>
</comment>
<keyword evidence="6" id="KW-0732">Signal</keyword>
<keyword evidence="4" id="KW-0378">Hydrolase</keyword>
<keyword evidence="2" id="KW-0964">Secreted</keyword>
<protein>
    <recommendedName>
        <fullName evidence="7">Peptidase S1 domain-containing protein</fullName>
    </recommendedName>
</protein>
<evidence type="ECO:0000259" key="7">
    <source>
        <dbReference type="PROSITE" id="PS50240"/>
    </source>
</evidence>
<evidence type="ECO:0000256" key="1">
    <source>
        <dbReference type="ARBA" id="ARBA00004613"/>
    </source>
</evidence>
<dbReference type="InterPro" id="IPR043504">
    <property type="entry name" value="Peptidase_S1_PA_chymotrypsin"/>
</dbReference>
<dbReference type="SUPFAM" id="SSF50494">
    <property type="entry name" value="Trypsin-like serine proteases"/>
    <property type="match status" value="1"/>
</dbReference>
<dbReference type="Pfam" id="PF00089">
    <property type="entry name" value="Trypsin"/>
    <property type="match status" value="1"/>
</dbReference>
<dbReference type="PROSITE" id="PS00134">
    <property type="entry name" value="TRYPSIN_HIS"/>
    <property type="match status" value="1"/>
</dbReference>
<organism evidence="8 9">
    <name type="scientific">Clavelina lepadiformis</name>
    <name type="common">Light-bulb sea squirt</name>
    <name type="synonym">Ascidia lepadiformis</name>
    <dbReference type="NCBI Taxonomy" id="159417"/>
    <lineage>
        <taxon>Eukaryota</taxon>
        <taxon>Metazoa</taxon>
        <taxon>Chordata</taxon>
        <taxon>Tunicata</taxon>
        <taxon>Ascidiacea</taxon>
        <taxon>Aplousobranchia</taxon>
        <taxon>Clavelinidae</taxon>
        <taxon>Clavelina</taxon>
    </lineage>
</organism>
<keyword evidence="3" id="KW-0645">Protease</keyword>
<dbReference type="CDD" id="cd00190">
    <property type="entry name" value="Tryp_SPc"/>
    <property type="match status" value="1"/>
</dbReference>
<dbReference type="InterPro" id="IPR050127">
    <property type="entry name" value="Serine_Proteases_S1"/>
</dbReference>
<dbReference type="PRINTS" id="PR00722">
    <property type="entry name" value="CHYMOTRYPSIN"/>
</dbReference>
<feature type="signal peptide" evidence="6">
    <location>
        <begin position="1"/>
        <end position="24"/>
    </location>
</feature>
<dbReference type="InterPro" id="IPR009003">
    <property type="entry name" value="Peptidase_S1_PA"/>
</dbReference>
<dbReference type="PANTHER" id="PTHR24264">
    <property type="entry name" value="TRYPSIN-RELATED"/>
    <property type="match status" value="1"/>
</dbReference>
<dbReference type="InterPro" id="IPR001314">
    <property type="entry name" value="Peptidase_S1A"/>
</dbReference>
<evidence type="ECO:0000256" key="5">
    <source>
        <dbReference type="ARBA" id="ARBA00022825"/>
    </source>
</evidence>
<name>A0ABP0FMK5_CLALP</name>
<dbReference type="EMBL" id="CAWYQH010000068">
    <property type="protein sequence ID" value="CAK8679729.1"/>
    <property type="molecule type" value="Genomic_DNA"/>
</dbReference>
<proteinExistence type="predicted"/>
<evidence type="ECO:0000313" key="9">
    <source>
        <dbReference type="Proteomes" id="UP001642483"/>
    </source>
</evidence>
<dbReference type="Gene3D" id="2.40.10.10">
    <property type="entry name" value="Trypsin-like serine proteases"/>
    <property type="match status" value="2"/>
</dbReference>
<keyword evidence="5" id="KW-0720">Serine protease</keyword>
<evidence type="ECO:0000313" key="8">
    <source>
        <dbReference type="EMBL" id="CAK8679729.1"/>
    </source>
</evidence>
<evidence type="ECO:0000256" key="3">
    <source>
        <dbReference type="ARBA" id="ARBA00022670"/>
    </source>
</evidence>
<sequence length="256" mass="27302">MAKLFEMRLSELVLVIFLIGVSTAEDRVIGGIPAVPHSVPHIAHLDGPTFFCGGSLIESEWVLSAAHCYKPAAYFSVVLGDHDLSHDDVTEQVLQPCFVIPHPRYNAVTKDNDVMLIKLSESAVLNAYVQTVPLPPPYVEPAVGETCSVCGWGNVQAAGNVYPSTLHCVHMPVLATSSCNDVTSYNGQVTENMFCIGSLDGGTDACDGDSGGPATCDGTLTGVVSWGYGCAYPNFPGIYIKVSYFVDWIHAVVSTN</sequence>
<comment type="subcellular location">
    <subcellularLocation>
        <location evidence="1">Secreted</location>
    </subcellularLocation>
</comment>
<dbReference type="InterPro" id="IPR001254">
    <property type="entry name" value="Trypsin_dom"/>
</dbReference>
<evidence type="ECO:0000256" key="2">
    <source>
        <dbReference type="ARBA" id="ARBA00022525"/>
    </source>
</evidence>
<dbReference type="PANTHER" id="PTHR24264:SF65">
    <property type="entry name" value="SRCR DOMAIN-CONTAINING PROTEIN"/>
    <property type="match status" value="1"/>
</dbReference>
<evidence type="ECO:0000256" key="4">
    <source>
        <dbReference type="ARBA" id="ARBA00022801"/>
    </source>
</evidence>
<keyword evidence="9" id="KW-1185">Reference proteome</keyword>
<reference evidence="8 9" key="1">
    <citation type="submission" date="2024-02" db="EMBL/GenBank/DDBJ databases">
        <authorList>
            <person name="Daric V."/>
            <person name="Darras S."/>
        </authorList>
    </citation>
    <scope>NUCLEOTIDE SEQUENCE [LARGE SCALE GENOMIC DNA]</scope>
</reference>
<feature type="domain" description="Peptidase S1" evidence="7">
    <location>
        <begin position="28"/>
        <end position="254"/>
    </location>
</feature>
<evidence type="ECO:0000256" key="6">
    <source>
        <dbReference type="SAM" id="SignalP"/>
    </source>
</evidence>
<accession>A0ABP0FMK5</accession>
<dbReference type="InterPro" id="IPR018114">
    <property type="entry name" value="TRYPSIN_HIS"/>
</dbReference>
<dbReference type="PROSITE" id="PS50240">
    <property type="entry name" value="TRYPSIN_DOM"/>
    <property type="match status" value="1"/>
</dbReference>